<dbReference type="InterPro" id="IPR021482">
    <property type="entry name" value="DUF3135"/>
</dbReference>
<dbReference type="OrthoDB" id="5917239at2"/>
<reference evidence="1 2" key="1">
    <citation type="submission" date="2016-05" db="EMBL/GenBank/DDBJ databases">
        <title>Genomic Taxonomy of the Vibrionaceae.</title>
        <authorList>
            <person name="Gomez-Gil B."/>
            <person name="Enciso-Ibarra J."/>
        </authorList>
    </citation>
    <scope>NUCLEOTIDE SEQUENCE [LARGE SCALE GENOMIC DNA]</scope>
    <source>
        <strain evidence="1 2">CAIM 1920</strain>
    </source>
</reference>
<evidence type="ECO:0008006" key="3">
    <source>
        <dbReference type="Google" id="ProtNLM"/>
    </source>
</evidence>
<protein>
    <recommendedName>
        <fullName evidence="3">DUF3135 domain-containing protein</fullName>
    </recommendedName>
</protein>
<dbReference type="RefSeq" id="WP_068902963.1">
    <property type="nucleotide sequence ID" value="NZ_JBHUIF010000006.1"/>
</dbReference>
<dbReference type="AlphaFoldDB" id="A0A1C3EGN4"/>
<accession>A0A1C3EGN4</accession>
<dbReference type="Proteomes" id="UP000094936">
    <property type="component" value="Unassembled WGS sequence"/>
</dbReference>
<gene>
    <name evidence="1" type="ORF">A8L45_13045</name>
</gene>
<organism evidence="1 2">
    <name type="scientific">Veronia pacifica</name>
    <dbReference type="NCBI Taxonomy" id="1080227"/>
    <lineage>
        <taxon>Bacteria</taxon>
        <taxon>Pseudomonadati</taxon>
        <taxon>Pseudomonadota</taxon>
        <taxon>Gammaproteobacteria</taxon>
        <taxon>Vibrionales</taxon>
        <taxon>Vibrionaceae</taxon>
        <taxon>Veronia</taxon>
    </lineage>
</organism>
<evidence type="ECO:0000313" key="1">
    <source>
        <dbReference type="EMBL" id="ODA32391.1"/>
    </source>
</evidence>
<evidence type="ECO:0000313" key="2">
    <source>
        <dbReference type="Proteomes" id="UP000094936"/>
    </source>
</evidence>
<keyword evidence="2" id="KW-1185">Reference proteome</keyword>
<dbReference type="EMBL" id="LYBM01000023">
    <property type="protein sequence ID" value="ODA32391.1"/>
    <property type="molecule type" value="Genomic_DNA"/>
</dbReference>
<proteinExistence type="predicted"/>
<sequence length="113" mass="12636">MQKLPSFDELKELAEKDPAQLEALRISMSEEVIASASESMQPKLRAQLSHINQVIAHGKNPHHVNTLLMKELMRQFERFAISLNNPSALTEKTASVSTLVPRKAKADDMAVEQ</sequence>
<comment type="caution">
    <text evidence="1">The sequence shown here is derived from an EMBL/GenBank/DDBJ whole genome shotgun (WGS) entry which is preliminary data.</text>
</comment>
<dbReference type="STRING" id="1080227.A8L45_13045"/>
<name>A0A1C3EGN4_9GAMM</name>
<dbReference type="Pfam" id="PF11333">
    <property type="entry name" value="DUF3135"/>
    <property type="match status" value="1"/>
</dbReference>